<evidence type="ECO:0000313" key="3">
    <source>
        <dbReference type="EMBL" id="RWA03810.1"/>
    </source>
</evidence>
<feature type="compositionally biased region" description="Basic and acidic residues" evidence="1">
    <location>
        <begin position="1"/>
        <end position="15"/>
    </location>
</feature>
<dbReference type="Gene3D" id="3.40.50.620">
    <property type="entry name" value="HUPs"/>
    <property type="match status" value="1"/>
</dbReference>
<dbReference type="STRING" id="363999.A0A439CNZ0"/>
<gene>
    <name evidence="3" type="ORF">EKO27_g11296</name>
</gene>
<organism evidence="3 4">
    <name type="scientific">Xylaria grammica</name>
    <dbReference type="NCBI Taxonomy" id="363999"/>
    <lineage>
        <taxon>Eukaryota</taxon>
        <taxon>Fungi</taxon>
        <taxon>Dikarya</taxon>
        <taxon>Ascomycota</taxon>
        <taxon>Pezizomycotina</taxon>
        <taxon>Sordariomycetes</taxon>
        <taxon>Xylariomycetidae</taxon>
        <taxon>Xylariales</taxon>
        <taxon>Xylariaceae</taxon>
        <taxon>Xylaria</taxon>
    </lineage>
</organism>
<dbReference type="SUPFAM" id="SSF52374">
    <property type="entry name" value="Nucleotidylyl transferase"/>
    <property type="match status" value="1"/>
</dbReference>
<dbReference type="Pfam" id="PF01467">
    <property type="entry name" value="CTP_transf_like"/>
    <property type="match status" value="1"/>
</dbReference>
<proteinExistence type="predicted"/>
<reference evidence="3 4" key="1">
    <citation type="submission" date="2018-12" db="EMBL/GenBank/DDBJ databases">
        <title>Draft genome sequence of Xylaria grammica IHI A82.</title>
        <authorList>
            <person name="Buettner E."/>
            <person name="Kellner H."/>
        </authorList>
    </citation>
    <scope>NUCLEOTIDE SEQUENCE [LARGE SCALE GENOMIC DNA]</scope>
    <source>
        <strain evidence="3 4">IHI A82</strain>
    </source>
</reference>
<feature type="region of interest" description="Disordered" evidence="1">
    <location>
        <begin position="1"/>
        <end position="21"/>
    </location>
</feature>
<dbReference type="InterPro" id="IPR014729">
    <property type="entry name" value="Rossmann-like_a/b/a_fold"/>
</dbReference>
<dbReference type="AlphaFoldDB" id="A0A439CNZ0"/>
<evidence type="ECO:0000259" key="2">
    <source>
        <dbReference type="Pfam" id="PF01467"/>
    </source>
</evidence>
<dbReference type="InterPro" id="IPR004821">
    <property type="entry name" value="Cyt_trans-like"/>
</dbReference>
<accession>A0A439CNZ0</accession>
<keyword evidence="4" id="KW-1185">Reference proteome</keyword>
<name>A0A439CNZ0_9PEZI</name>
<dbReference type="Proteomes" id="UP000286045">
    <property type="component" value="Unassembled WGS sequence"/>
</dbReference>
<evidence type="ECO:0000313" key="4">
    <source>
        <dbReference type="Proteomes" id="UP000286045"/>
    </source>
</evidence>
<evidence type="ECO:0000256" key="1">
    <source>
        <dbReference type="SAM" id="MobiDB-lite"/>
    </source>
</evidence>
<dbReference type="PANTHER" id="PTHR10695:SF46">
    <property type="entry name" value="BIFUNCTIONAL COENZYME A SYNTHASE-RELATED"/>
    <property type="match status" value="1"/>
</dbReference>
<sequence>MEGHHHNRRQHEQHQQHRYQHQLPSLLLLPPPPHPADHAALIAAYEPPIKAAITKLKNEEDHSERGSTLFVGIASPILTPGGSDPRERSLSWPMAQSVLARVYSIVAIVCAQLSVPSEMHAGPESIDVRVVFIDHDPSKPPPQDYRPAINVNNTVIVDLPTFASAYHPWKQIFHVNSEPGYGLFSSYLKIYERIQTLRQDQLIVVESGLAFTENSPSPIQTKTHSVVCLGGTFDHLHAGHKLLLTAATILLNVPDKPTAVPARFIIGITGDELLKRKKYAEFVQPWDLRVTNVIEFLASILQLSKSGWGNPDVTKKDDKVIARFRDGAIEVHCVVLQDAFGPTTAEKEMDVLVVSGETRSGGDAVNARRRELGWHELEIFEVDVLDAGDSIDGPTKTKKDFATKISSTAIRERKAEARK</sequence>
<feature type="domain" description="Cytidyltransferase-like" evidence="2">
    <location>
        <begin position="229"/>
        <end position="413"/>
    </location>
</feature>
<dbReference type="PANTHER" id="PTHR10695">
    <property type="entry name" value="DEPHOSPHO-COA KINASE-RELATED"/>
    <property type="match status" value="1"/>
</dbReference>
<dbReference type="GO" id="GO:0015937">
    <property type="term" value="P:coenzyme A biosynthetic process"/>
    <property type="evidence" value="ECO:0007669"/>
    <property type="project" value="TreeGrafter"/>
</dbReference>
<protein>
    <recommendedName>
        <fullName evidence="2">Cytidyltransferase-like domain-containing protein</fullName>
    </recommendedName>
</protein>
<dbReference type="EMBL" id="RYZI01000696">
    <property type="protein sequence ID" value="RWA03810.1"/>
    <property type="molecule type" value="Genomic_DNA"/>
</dbReference>
<comment type="caution">
    <text evidence="3">The sequence shown here is derived from an EMBL/GenBank/DDBJ whole genome shotgun (WGS) entry which is preliminary data.</text>
</comment>
<dbReference type="GO" id="GO:0004140">
    <property type="term" value="F:dephospho-CoA kinase activity"/>
    <property type="evidence" value="ECO:0007669"/>
    <property type="project" value="TreeGrafter"/>
</dbReference>